<dbReference type="PANTHER" id="PTHR45348">
    <property type="entry name" value="HYPOTHETICAL OXIDOREDUCTASE (EUROFUNG)"/>
    <property type="match status" value="1"/>
</dbReference>
<dbReference type="SUPFAM" id="SSF51735">
    <property type="entry name" value="NAD(P)-binding Rossmann-fold domains"/>
    <property type="match status" value="1"/>
</dbReference>
<accession>A0AAD6GHN9</accession>
<evidence type="ECO:0000313" key="4">
    <source>
        <dbReference type="EMBL" id="KAJ5545698.1"/>
    </source>
</evidence>
<dbReference type="PANTHER" id="PTHR45348:SF2">
    <property type="entry name" value="ZINC-TYPE ALCOHOL DEHYDROGENASE-LIKE PROTEIN C2E1P3.01"/>
    <property type="match status" value="1"/>
</dbReference>
<dbReference type="InterPro" id="IPR020843">
    <property type="entry name" value="ER"/>
</dbReference>
<dbReference type="Gene3D" id="3.40.50.720">
    <property type="entry name" value="NAD(P)-binding Rossmann-like Domain"/>
    <property type="match status" value="1"/>
</dbReference>
<dbReference type="GO" id="GO:0016651">
    <property type="term" value="F:oxidoreductase activity, acting on NAD(P)H"/>
    <property type="evidence" value="ECO:0007669"/>
    <property type="project" value="InterPro"/>
</dbReference>
<keyword evidence="5" id="KW-1185">Reference proteome</keyword>
<evidence type="ECO:0000313" key="5">
    <source>
        <dbReference type="Proteomes" id="UP001220324"/>
    </source>
</evidence>
<comment type="caution">
    <text evidence="4">The sequence shown here is derived from an EMBL/GenBank/DDBJ whole genome shotgun (WGS) entry which is preliminary data.</text>
</comment>
<comment type="similarity">
    <text evidence="1">Belongs to the zinc-containing alcohol dehydrogenase family.</text>
</comment>
<dbReference type="InterPro" id="IPR047122">
    <property type="entry name" value="Trans-enoyl_RdTase-like"/>
</dbReference>
<keyword evidence="2" id="KW-0560">Oxidoreductase</keyword>
<feature type="domain" description="Enoyl reductase (ER)" evidence="3">
    <location>
        <begin position="13"/>
        <end position="340"/>
    </location>
</feature>
<organism evidence="4 5">
    <name type="scientific">Penicillium frequentans</name>
    <dbReference type="NCBI Taxonomy" id="3151616"/>
    <lineage>
        <taxon>Eukaryota</taxon>
        <taxon>Fungi</taxon>
        <taxon>Dikarya</taxon>
        <taxon>Ascomycota</taxon>
        <taxon>Pezizomycotina</taxon>
        <taxon>Eurotiomycetes</taxon>
        <taxon>Eurotiomycetidae</taxon>
        <taxon>Eurotiales</taxon>
        <taxon>Aspergillaceae</taxon>
        <taxon>Penicillium</taxon>
    </lineage>
</organism>
<dbReference type="InterPro" id="IPR013154">
    <property type="entry name" value="ADH-like_N"/>
</dbReference>
<gene>
    <name evidence="4" type="ORF">N7494_003283</name>
</gene>
<dbReference type="InterPro" id="IPR011032">
    <property type="entry name" value="GroES-like_sf"/>
</dbReference>
<dbReference type="Gene3D" id="3.90.180.10">
    <property type="entry name" value="Medium-chain alcohol dehydrogenases, catalytic domain"/>
    <property type="match status" value="1"/>
</dbReference>
<dbReference type="AlphaFoldDB" id="A0AAD6GHN9"/>
<proteinExistence type="inferred from homology"/>
<dbReference type="Proteomes" id="UP001220324">
    <property type="component" value="Unassembled WGS sequence"/>
</dbReference>
<dbReference type="EMBL" id="JAQIZZ010000003">
    <property type="protein sequence ID" value="KAJ5545698.1"/>
    <property type="molecule type" value="Genomic_DNA"/>
</dbReference>
<dbReference type="CDD" id="cd08249">
    <property type="entry name" value="enoyl_reductase_like"/>
    <property type="match status" value="1"/>
</dbReference>
<sequence>MPSNHAAWQLKCHTPLEIKRTPYQEALTPTQVLIKVHAWAINPADYILQDTEMAFVSYPVILGEDIAGTIVAQGNATRFAVNDRVIGFAQGATKGPSMGGFQEYVVVESDFVCRIPDSMLFEQGVVLPLGSSTAAYALVSEEYFGFGVPGYGRLPAAGNTNQDKGSEKKSVLIWGGSSSVGSNAIQLAVAIGLEVLTTASPRNFEGLKKLGADMVFDYTAPDVVSHIVHELDARSNCVGIFQAAGFGASLGPVLEIPSLVKSDVFVVTTMPLQENVVPDGVRAKMLFGGNQDVILELWREFLPRALEDGGYHALPNPLVMDTRGLKGIQEGYDVLKKGVLQRRLLFLRNRARIAYMPLPYFYFLYTAGWEELQPVLRKASIGIEL</sequence>
<evidence type="ECO:0000256" key="2">
    <source>
        <dbReference type="ARBA" id="ARBA00023002"/>
    </source>
</evidence>
<name>A0AAD6GHN9_9EURO</name>
<reference evidence="4 5" key="1">
    <citation type="journal article" date="2023" name="IMA Fungus">
        <title>Comparative genomic study of the Penicillium genus elucidates a diverse pangenome and 15 lateral gene transfer events.</title>
        <authorList>
            <person name="Petersen C."/>
            <person name="Sorensen T."/>
            <person name="Nielsen M.R."/>
            <person name="Sondergaard T.E."/>
            <person name="Sorensen J.L."/>
            <person name="Fitzpatrick D.A."/>
            <person name="Frisvad J.C."/>
            <person name="Nielsen K.L."/>
        </authorList>
    </citation>
    <scope>NUCLEOTIDE SEQUENCE [LARGE SCALE GENOMIC DNA]</scope>
    <source>
        <strain evidence="4 5">IBT 35679</strain>
    </source>
</reference>
<dbReference type="SUPFAM" id="SSF50129">
    <property type="entry name" value="GroES-like"/>
    <property type="match status" value="1"/>
</dbReference>
<dbReference type="SMART" id="SM00829">
    <property type="entry name" value="PKS_ER"/>
    <property type="match status" value="1"/>
</dbReference>
<dbReference type="Pfam" id="PF08240">
    <property type="entry name" value="ADH_N"/>
    <property type="match status" value="1"/>
</dbReference>
<protein>
    <submittedName>
        <fullName evidence="4">Polyketide synthase enoylreductase</fullName>
    </submittedName>
</protein>
<evidence type="ECO:0000259" key="3">
    <source>
        <dbReference type="SMART" id="SM00829"/>
    </source>
</evidence>
<dbReference type="InterPro" id="IPR036291">
    <property type="entry name" value="NAD(P)-bd_dom_sf"/>
</dbReference>
<evidence type="ECO:0000256" key="1">
    <source>
        <dbReference type="ARBA" id="ARBA00008072"/>
    </source>
</evidence>